<protein>
    <submittedName>
        <fullName evidence="1">Uncharacterized protein</fullName>
    </submittedName>
</protein>
<dbReference type="AlphaFoldDB" id="A0A9P1NG83"/>
<dbReference type="RefSeq" id="WP_013351209.1">
    <property type="nucleotide sequence ID" value="NC_014551.1"/>
</dbReference>
<proteinExistence type="predicted"/>
<gene>
    <name evidence="1" type="ordered locus">BAMF_0565</name>
</gene>
<reference evidence="1 2" key="1">
    <citation type="journal article" date="2011" name="Int. J. Syst. Evol. Microbiol.">
        <title>Relationship of Bacillus amyloliquefaciens clades associated with strains DSM 7T and FZB42T: a proposal for Bacillus amyloliquefaciens subsp. amyloliquefaciens subsp. nov. and Bacillus amyloliquefaciens subsp. plantarum subsp. nov. based on complete genome sequence comparisons.</title>
        <authorList>
            <person name="Borriss R."/>
            <person name="Chen X.H."/>
            <person name="Rueckert C."/>
            <person name="Blom J."/>
            <person name="Becker A."/>
            <person name="Baumgarth B."/>
            <person name="Fan B."/>
            <person name="Pukall R."/>
            <person name="Schumann P."/>
            <person name="Sproer C."/>
            <person name="Junge H."/>
            <person name="Vater J."/>
            <person name="Puhler A."/>
            <person name="Klenk H.P."/>
        </authorList>
    </citation>
    <scope>NUCLEOTIDE SEQUENCE [LARGE SCALE GENOMIC DNA]</scope>
    <source>
        <strain evidence="2">DSM 7</strain>
    </source>
</reference>
<reference evidence="2" key="2">
    <citation type="journal article" date="2011" name="J. Biotechnol.">
        <title>Genome sequence of B. amyloliquefaciens type strain DSM7(T) reveals differences to plant-associated B. amyloliquefaciens FZB42.</title>
        <authorList>
            <person name="Ruckert C."/>
            <person name="Blom J."/>
            <person name="Chen X."/>
            <person name="Reva O."/>
            <person name="Borriss R."/>
        </authorList>
    </citation>
    <scope>NUCLEOTIDE SEQUENCE [LARGE SCALE GENOMIC DNA]</scope>
    <source>
        <strain evidence="2">DSM 7</strain>
    </source>
</reference>
<sequence>MNHTDNPIISAVISKLNAQQEKGLAKYGQPVQVNAYDLRGWLQHALEETLDQAVYLEAAIQTLYDNQNIKEVIKGFNEMEAGREDIKRLNRPCHYDGWDHAMSHFKQILKSAQLLKGEEQ</sequence>
<accession>A0A9P1NG83</accession>
<evidence type="ECO:0000313" key="1">
    <source>
        <dbReference type="EMBL" id="CBI41691.1"/>
    </source>
</evidence>
<evidence type="ECO:0000313" key="2">
    <source>
        <dbReference type="Proteomes" id="UP000006562"/>
    </source>
</evidence>
<dbReference type="EMBL" id="FN597644">
    <property type="protein sequence ID" value="CBI41691.1"/>
    <property type="molecule type" value="Genomic_DNA"/>
</dbReference>
<name>A0A9P1NG83_BACAS</name>
<dbReference type="Proteomes" id="UP000006562">
    <property type="component" value="Chromosome"/>
</dbReference>
<organism evidence="1 2">
    <name type="scientific">Bacillus amyloliquefaciens (strain ATCC 23350 / DSM 7 / BCRC 11601 / CCUG 28519 / NBRC 15535 / NRRL B-14393 / F)</name>
    <dbReference type="NCBI Taxonomy" id="692420"/>
    <lineage>
        <taxon>Bacteria</taxon>
        <taxon>Bacillati</taxon>
        <taxon>Bacillota</taxon>
        <taxon>Bacilli</taxon>
        <taxon>Bacillales</taxon>
        <taxon>Bacillaceae</taxon>
        <taxon>Bacillus</taxon>
        <taxon>Bacillus amyloliquefaciens group</taxon>
    </lineage>
</organism>
<keyword evidence="2" id="KW-1185">Reference proteome</keyword>
<dbReference type="KEGG" id="bao:BAMF_0565"/>